<keyword evidence="5" id="KW-1185">Reference proteome</keyword>
<dbReference type="Pfam" id="PF20438">
    <property type="entry name" value="SpoIVA_middle"/>
    <property type="match status" value="1"/>
</dbReference>
<evidence type="ECO:0000259" key="1">
    <source>
        <dbReference type="Pfam" id="PF09547"/>
    </source>
</evidence>
<dbReference type="SUPFAM" id="SSF52540">
    <property type="entry name" value="P-loop containing nucleoside triphosphate hydrolases"/>
    <property type="match status" value="1"/>
</dbReference>
<dbReference type="InterPro" id="IPR046842">
    <property type="entry name" value="SpoIVA_ATPase"/>
</dbReference>
<sequence length="492" mass="55306">MSEQLYEQIVERTNGDVYIGVVGPVRVGKSTFTKRVMEVMVLPNITDEAERLRAQDELPQSSPGPVIMTAEPKFVPAKGTQIAVGEGPLTMQIRLADCVGYIIDGVKGYEDENGPKLVHTPWHNEPIPFQEAARIGTDKVIRDHSNIGIVVTTDGSVNGIPRQAAEKAEIEIIEQLQSIGKPFVVVINSKMPAHKDTVALKNELSDRYQVPVISTSADQMSVQEVNEILKEALYEFPITSIEVERPDWMEVIGETNPINVSLNDAITTWSDSVTKIRDVKHIATKLSEEDYISNAEVTDVNPGMGSARITLQVKNDIYQAICEQFLDEPVVTKKEWLLFIKESQEARQAHKRFHEAIEKAKKDGYGVTLPNTQELEPSPPEIIKQNNFFGVRMKANAPSYHIIRIDMEAEFAPLIGSEFHSQQLLKDLKHGYYHDRDALWNTQLFGTPLYEVMKESIAYKTNAVPAHAKTRMRQTIERMVNQGDRGMVTFIL</sequence>
<dbReference type="InterPro" id="IPR046841">
    <property type="entry name" value="SpoIVA_middle"/>
</dbReference>
<evidence type="ECO:0000313" key="4">
    <source>
        <dbReference type="EMBL" id="KOO50108.1"/>
    </source>
</evidence>
<dbReference type="InterPro" id="IPR014201">
    <property type="entry name" value="Spore_IV_A"/>
</dbReference>
<dbReference type="AlphaFoldDB" id="A0A0M0LHC4"/>
<dbReference type="NCBIfam" id="TIGR02836">
    <property type="entry name" value="spore_IV_A"/>
    <property type="match status" value="1"/>
</dbReference>
<dbReference type="InterPro" id="IPR046840">
    <property type="entry name" value="SpoIVA_C"/>
</dbReference>
<comment type="caution">
    <text evidence="4">The sequence shown here is derived from an EMBL/GenBank/DDBJ whole genome shotgun (WGS) entry which is preliminary data.</text>
</comment>
<dbReference type="GO" id="GO:0043934">
    <property type="term" value="P:sporulation"/>
    <property type="evidence" value="ECO:0007669"/>
    <property type="project" value="InterPro"/>
</dbReference>
<feature type="domain" description="Stage IV sporulation protein A middle" evidence="2">
    <location>
        <begin position="238"/>
        <end position="416"/>
    </location>
</feature>
<dbReference type="InterPro" id="IPR027417">
    <property type="entry name" value="P-loop_NTPase"/>
</dbReference>
<dbReference type="Pfam" id="PF20439">
    <property type="entry name" value="SpoIVA_C"/>
    <property type="match status" value="1"/>
</dbReference>
<accession>A0A0M0LHC4</accession>
<dbReference type="GO" id="GO:0016887">
    <property type="term" value="F:ATP hydrolysis activity"/>
    <property type="evidence" value="ECO:0007669"/>
    <property type="project" value="InterPro"/>
</dbReference>
<name>A0A0M0LHC4_9BACL</name>
<dbReference type="Gene3D" id="3.40.50.300">
    <property type="entry name" value="P-loop containing nucleotide triphosphate hydrolases"/>
    <property type="match status" value="1"/>
</dbReference>
<evidence type="ECO:0000313" key="5">
    <source>
        <dbReference type="Proteomes" id="UP000036867"/>
    </source>
</evidence>
<dbReference type="Proteomes" id="UP000036867">
    <property type="component" value="Unassembled WGS sequence"/>
</dbReference>
<evidence type="ECO:0000259" key="2">
    <source>
        <dbReference type="Pfam" id="PF20438"/>
    </source>
</evidence>
<dbReference type="CDD" id="cd00882">
    <property type="entry name" value="Ras_like_GTPase"/>
    <property type="match status" value="1"/>
</dbReference>
<dbReference type="GO" id="GO:0005524">
    <property type="term" value="F:ATP binding"/>
    <property type="evidence" value="ECO:0007669"/>
    <property type="project" value="InterPro"/>
</dbReference>
<dbReference type="EMBL" id="LILB01000005">
    <property type="protein sequence ID" value="KOO50108.1"/>
    <property type="molecule type" value="Genomic_DNA"/>
</dbReference>
<dbReference type="Pfam" id="PF09547">
    <property type="entry name" value="SpoIVA_ATPase"/>
    <property type="match status" value="1"/>
</dbReference>
<organism evidence="4 5">
    <name type="scientific">Viridibacillus arvi</name>
    <dbReference type="NCBI Taxonomy" id="263475"/>
    <lineage>
        <taxon>Bacteria</taxon>
        <taxon>Bacillati</taxon>
        <taxon>Bacillota</taxon>
        <taxon>Bacilli</taxon>
        <taxon>Bacillales</taxon>
        <taxon>Caryophanaceae</taxon>
        <taxon>Viridibacillus</taxon>
    </lineage>
</organism>
<proteinExistence type="predicted"/>
<protein>
    <submittedName>
        <fullName evidence="4">Stage IV sporulation protein B</fullName>
    </submittedName>
</protein>
<feature type="domain" description="Stage IV sporulation protein A ATPase" evidence="1">
    <location>
        <begin position="4"/>
        <end position="237"/>
    </location>
</feature>
<dbReference type="PATRIC" id="fig|263475.3.peg.3589"/>
<evidence type="ECO:0000259" key="3">
    <source>
        <dbReference type="Pfam" id="PF20439"/>
    </source>
</evidence>
<dbReference type="OrthoDB" id="9761464at2"/>
<feature type="domain" description="Sporulation stage IV protein A C-terminal" evidence="3">
    <location>
        <begin position="418"/>
        <end position="492"/>
    </location>
</feature>
<dbReference type="STRING" id="263475.AMD00_11740"/>
<reference evidence="5" key="1">
    <citation type="submission" date="2015-08" db="EMBL/GenBank/DDBJ databases">
        <title>Fjat-10028 dsm 16317.</title>
        <authorList>
            <person name="Liu B."/>
            <person name="Wang J."/>
            <person name="Zhu Y."/>
            <person name="Liu G."/>
            <person name="Chen Q."/>
            <person name="Chen Z."/>
            <person name="Lan J."/>
            <person name="Che J."/>
            <person name="Ge C."/>
            <person name="Shi H."/>
            <person name="Pan Z."/>
            <person name="Liu X."/>
        </authorList>
    </citation>
    <scope>NUCLEOTIDE SEQUENCE [LARGE SCALE GENOMIC DNA]</scope>
    <source>
        <strain evidence="5">DSM 16317</strain>
    </source>
</reference>
<gene>
    <name evidence="4" type="ORF">AMD00_11740</name>
</gene>